<dbReference type="Gene3D" id="3.30.565.10">
    <property type="entry name" value="Histidine kinase-like ATPase, C-terminal domain"/>
    <property type="match status" value="1"/>
</dbReference>
<dbReference type="Gene3D" id="1.10.287.130">
    <property type="match status" value="1"/>
</dbReference>
<evidence type="ECO:0000256" key="5">
    <source>
        <dbReference type="ARBA" id="ARBA00023012"/>
    </source>
</evidence>
<feature type="domain" description="Histidine kinase" evidence="9">
    <location>
        <begin position="507"/>
        <end position="720"/>
    </location>
</feature>
<dbReference type="InterPro" id="IPR050736">
    <property type="entry name" value="Sensor_HK_Regulatory"/>
</dbReference>
<evidence type="ECO:0000256" key="1">
    <source>
        <dbReference type="ARBA" id="ARBA00000085"/>
    </source>
</evidence>
<dbReference type="SUPFAM" id="SSF47384">
    <property type="entry name" value="Homodimeric domain of signal transducing histidine kinase"/>
    <property type="match status" value="1"/>
</dbReference>
<dbReference type="PRINTS" id="PR00344">
    <property type="entry name" value="BCTRLSENSOR"/>
</dbReference>
<feature type="signal peptide" evidence="8">
    <location>
        <begin position="1"/>
        <end position="17"/>
    </location>
</feature>
<dbReference type="Pfam" id="PF13181">
    <property type="entry name" value="TPR_8"/>
    <property type="match status" value="2"/>
</dbReference>
<keyword evidence="7" id="KW-0472">Membrane</keyword>
<dbReference type="Pfam" id="PF02518">
    <property type="entry name" value="HATPase_c"/>
    <property type="match status" value="1"/>
</dbReference>
<dbReference type="RefSeq" id="WP_073001469.1">
    <property type="nucleotide sequence ID" value="NZ_FQUM01000004.1"/>
</dbReference>
<organism evidence="10 11">
    <name type="scientific">Mariniphaga anaerophila</name>
    <dbReference type="NCBI Taxonomy" id="1484053"/>
    <lineage>
        <taxon>Bacteria</taxon>
        <taxon>Pseudomonadati</taxon>
        <taxon>Bacteroidota</taxon>
        <taxon>Bacteroidia</taxon>
        <taxon>Marinilabiliales</taxon>
        <taxon>Prolixibacteraceae</taxon>
        <taxon>Mariniphaga</taxon>
    </lineage>
</organism>
<dbReference type="InterPro" id="IPR036890">
    <property type="entry name" value="HATPase_C_sf"/>
</dbReference>
<feature type="repeat" description="TPR" evidence="6">
    <location>
        <begin position="271"/>
        <end position="304"/>
    </location>
</feature>
<dbReference type="SUPFAM" id="SSF48452">
    <property type="entry name" value="TPR-like"/>
    <property type="match status" value="2"/>
</dbReference>
<dbReference type="PROSITE" id="PS50109">
    <property type="entry name" value="HIS_KIN"/>
    <property type="match status" value="1"/>
</dbReference>
<evidence type="ECO:0000256" key="2">
    <source>
        <dbReference type="ARBA" id="ARBA00012438"/>
    </source>
</evidence>
<dbReference type="SUPFAM" id="SSF55874">
    <property type="entry name" value="ATPase domain of HSP90 chaperone/DNA topoisomerase II/histidine kinase"/>
    <property type="match status" value="1"/>
</dbReference>
<dbReference type="PROSITE" id="PS50005">
    <property type="entry name" value="TPR"/>
    <property type="match status" value="2"/>
</dbReference>
<keyword evidence="4" id="KW-0418">Kinase</keyword>
<feature type="repeat" description="TPR" evidence="6">
    <location>
        <begin position="190"/>
        <end position="223"/>
    </location>
</feature>
<dbReference type="GO" id="GO:0000155">
    <property type="term" value="F:phosphorelay sensor kinase activity"/>
    <property type="evidence" value="ECO:0007669"/>
    <property type="project" value="InterPro"/>
</dbReference>
<dbReference type="SMART" id="SM00028">
    <property type="entry name" value="TPR"/>
    <property type="match status" value="8"/>
</dbReference>
<dbReference type="STRING" id="1484053.SAMN05444274_104360"/>
<dbReference type="SMART" id="SM00387">
    <property type="entry name" value="HATPase_c"/>
    <property type="match status" value="1"/>
</dbReference>
<evidence type="ECO:0000313" key="11">
    <source>
        <dbReference type="Proteomes" id="UP000184164"/>
    </source>
</evidence>
<name>A0A1M5AJV8_9BACT</name>
<proteinExistence type="predicted"/>
<protein>
    <recommendedName>
        <fullName evidence="2">histidine kinase</fullName>
        <ecNumber evidence="2">2.7.13.3</ecNumber>
    </recommendedName>
</protein>
<dbReference type="OrthoDB" id="1116352at2"/>
<dbReference type="AlphaFoldDB" id="A0A1M5AJV8"/>
<dbReference type="InterPro" id="IPR019734">
    <property type="entry name" value="TPR_rpt"/>
</dbReference>
<evidence type="ECO:0000256" key="8">
    <source>
        <dbReference type="SAM" id="SignalP"/>
    </source>
</evidence>
<feature type="transmembrane region" description="Helical" evidence="7">
    <location>
        <begin position="465"/>
        <end position="485"/>
    </location>
</feature>
<evidence type="ECO:0000256" key="4">
    <source>
        <dbReference type="ARBA" id="ARBA00022777"/>
    </source>
</evidence>
<accession>A0A1M5AJV8</accession>
<evidence type="ECO:0000256" key="7">
    <source>
        <dbReference type="SAM" id="Phobius"/>
    </source>
</evidence>
<dbReference type="InterPro" id="IPR036097">
    <property type="entry name" value="HisK_dim/P_sf"/>
</dbReference>
<evidence type="ECO:0000259" key="9">
    <source>
        <dbReference type="PROSITE" id="PS50109"/>
    </source>
</evidence>
<dbReference type="CDD" id="cd00075">
    <property type="entry name" value="HATPase"/>
    <property type="match status" value="1"/>
</dbReference>
<evidence type="ECO:0000256" key="6">
    <source>
        <dbReference type="PROSITE-ProRule" id="PRU00339"/>
    </source>
</evidence>
<keyword evidence="6" id="KW-0802">TPR repeat</keyword>
<evidence type="ECO:0000313" key="10">
    <source>
        <dbReference type="EMBL" id="SHF30503.1"/>
    </source>
</evidence>
<dbReference type="InterPro" id="IPR003594">
    <property type="entry name" value="HATPase_dom"/>
</dbReference>
<comment type="catalytic activity">
    <reaction evidence="1">
        <text>ATP + protein L-histidine = ADP + protein N-phospho-L-histidine.</text>
        <dbReference type="EC" id="2.7.13.3"/>
    </reaction>
</comment>
<feature type="chain" id="PRO_5013041924" description="histidine kinase" evidence="8">
    <location>
        <begin position="18"/>
        <end position="724"/>
    </location>
</feature>
<reference evidence="11" key="1">
    <citation type="submission" date="2016-11" db="EMBL/GenBank/DDBJ databases">
        <authorList>
            <person name="Varghese N."/>
            <person name="Submissions S."/>
        </authorList>
    </citation>
    <scope>NUCLEOTIDE SEQUENCE [LARGE SCALE GENOMIC DNA]</scope>
    <source>
        <strain evidence="11">DSM 26910</strain>
    </source>
</reference>
<dbReference type="PANTHER" id="PTHR43711">
    <property type="entry name" value="TWO-COMPONENT HISTIDINE KINASE"/>
    <property type="match status" value="1"/>
</dbReference>
<dbReference type="InterPro" id="IPR004358">
    <property type="entry name" value="Sig_transdc_His_kin-like_C"/>
</dbReference>
<keyword evidence="7" id="KW-1133">Transmembrane helix</keyword>
<evidence type="ECO:0000256" key="3">
    <source>
        <dbReference type="ARBA" id="ARBA00022679"/>
    </source>
</evidence>
<dbReference type="EMBL" id="FQUM01000004">
    <property type="protein sequence ID" value="SHF30503.1"/>
    <property type="molecule type" value="Genomic_DNA"/>
</dbReference>
<keyword evidence="3" id="KW-0808">Transferase</keyword>
<dbReference type="EC" id="2.7.13.3" evidence="2"/>
<keyword evidence="7" id="KW-0812">Transmembrane</keyword>
<keyword evidence="11" id="KW-1185">Reference proteome</keyword>
<gene>
    <name evidence="10" type="ORF">SAMN05444274_104360</name>
</gene>
<dbReference type="PANTHER" id="PTHR43711:SF1">
    <property type="entry name" value="HISTIDINE KINASE 1"/>
    <property type="match status" value="1"/>
</dbReference>
<dbReference type="Pfam" id="PF13424">
    <property type="entry name" value="TPR_12"/>
    <property type="match status" value="1"/>
</dbReference>
<keyword evidence="5" id="KW-0902">Two-component regulatory system</keyword>
<sequence>MKLAYLLILLIVVNLQAASQHGITDNKTQTQVSRIIETGEKFINSSPDSALFYAEKSEKIARTKNYSKGVVASLLLKGKALNEKKEYEDALVTLKQSQQLVDIQDSITSGKICFEQGTSFYRIGKTDSSLHYLTRALALFDSQAEKIDIAHAQRILALSYWSKGLYAEGLTHIQKAINLYTELNDTYYLSITYNTKGAILWGLASYEKALELFFEALYLNEKTGQSPGLKILLLNNIGLVYHDWEDDINALKYFRKAEGMIPESSSKVGIAYTYLNLGTLHLNKGETKIALETLNKAMNGYASANDINGVCLSKTRIGECYTLDKEFQKAEKSLHEAIELSQRSANKHREASAWFQLSKNDIAREAMSDALDNSLKCLEIATNGQYKDIMQNVLTQLSTLYKQNGNTGRSLEMLQKATEIKDEIYKEKIAVQYDIMELAYENQLKEHENSRLKSENLLKQRSLHFMYAAVLLILMAFFAISFFFLKLRKKKKELQEANHAKDKIFSIVSHDLRGPVGTLNSMVDILVEEDHGFDYRELLNQYKPIIAGSFNMLENLLVWAKSNLGKLESTPVSLSLNKTIEETISLFSHFALEKSIAVTFEPHKKTIVLADKILLETVVRNLLKNAIKFTRKNGNILIKTKEQENFAIISVIDDGVGIPEKVQQSVLKGFYHSEGTQNEKGSGLGLTLSNELAEKNGGKLWFTSIEEKGSTFSFSVPLDTNSRN</sequence>
<dbReference type="Gene3D" id="1.25.40.10">
    <property type="entry name" value="Tetratricopeptide repeat domain"/>
    <property type="match status" value="2"/>
</dbReference>
<dbReference type="InterPro" id="IPR005467">
    <property type="entry name" value="His_kinase_dom"/>
</dbReference>
<dbReference type="Proteomes" id="UP000184164">
    <property type="component" value="Unassembled WGS sequence"/>
</dbReference>
<keyword evidence="8" id="KW-0732">Signal</keyword>
<dbReference type="InterPro" id="IPR011990">
    <property type="entry name" value="TPR-like_helical_dom_sf"/>
</dbReference>